<protein>
    <submittedName>
        <fullName evidence="1">Addiction module antitoxin RelB</fullName>
    </submittedName>
</protein>
<reference evidence="1" key="1">
    <citation type="journal article" name="DNA Res.">
        <title>The physiological potential of anammox bacteria as revealed by their core genome structure.</title>
        <authorList>
            <person name="Okubo T."/>
            <person name="Toyoda A."/>
            <person name="Fukuhara K."/>
            <person name="Uchiyama I."/>
            <person name="Harigaya Y."/>
            <person name="Kuroiwa M."/>
            <person name="Suzuki T."/>
            <person name="Murakami Y."/>
            <person name="Suwa Y."/>
            <person name="Takami H."/>
        </authorList>
    </citation>
    <scope>NUCLEOTIDE SEQUENCE</scope>
    <source>
        <strain evidence="1">317325-3</strain>
    </source>
</reference>
<evidence type="ECO:0000313" key="1">
    <source>
        <dbReference type="EMBL" id="BBO19882.1"/>
    </source>
</evidence>
<dbReference type="Proteomes" id="UP000662914">
    <property type="component" value="Chromosome"/>
</dbReference>
<proteinExistence type="predicted"/>
<dbReference type="EMBL" id="AP021857">
    <property type="protein sequence ID" value="BBO19882.1"/>
    <property type="molecule type" value="Genomic_DNA"/>
</dbReference>
<name>A0A809RKA7_9PROT</name>
<dbReference type="Pfam" id="PF09720">
    <property type="entry name" value="Unstab_antitox"/>
    <property type="match status" value="1"/>
</dbReference>
<gene>
    <name evidence="1" type="ORF">DSYM_05810</name>
</gene>
<dbReference type="KEGG" id="ddz:DSYM_05810"/>
<dbReference type="NCBIfam" id="TIGR02574">
    <property type="entry name" value="stabl_TIGR02574"/>
    <property type="match status" value="1"/>
</dbReference>
<evidence type="ECO:0000313" key="2">
    <source>
        <dbReference type="Proteomes" id="UP000662914"/>
    </source>
</evidence>
<dbReference type="AlphaFoldDB" id="A0A809RKA7"/>
<accession>A0A809RKA7</accession>
<organism evidence="1 2">
    <name type="scientific">Candidatus Desulfobacillus denitrificans</name>
    <dbReference type="NCBI Taxonomy" id="2608985"/>
    <lineage>
        <taxon>Bacteria</taxon>
        <taxon>Pseudomonadati</taxon>
        <taxon>Pseudomonadota</taxon>
        <taxon>Betaproteobacteria</taxon>
        <taxon>Candidatus Desulfobacillus</taxon>
    </lineage>
</organism>
<sequence>MVTVDIAGLPVAERLKLMEALWDSLCKSDSGVESPAWHGAVLDERMRLIDGGADAVTSWQEAKERIRNQTKAG</sequence>
<dbReference type="InterPro" id="IPR013406">
    <property type="entry name" value="CHP02574_addiction_mod"/>
</dbReference>